<sequence>MVRVTVDGSGSVQDTLRTGERERWLLQGKLLDARGRSVNATLRGDPALSDNGHQVSSGLVDQGQQMAPGHGGGWSRWWRDVDGTSGGPQVAVVPAWPRSERAQVVVVSARPRSKRVCRAERNQVLVVLGASADDEVSICQLL</sequence>
<reference evidence="1" key="1">
    <citation type="submission" date="2023-04" db="EMBL/GenBank/DDBJ databases">
        <title>A chromosome-level genome assembly of the parasitoid wasp Eretmocerus hayati.</title>
        <authorList>
            <person name="Zhong Y."/>
            <person name="Liu S."/>
            <person name="Liu Y."/>
        </authorList>
    </citation>
    <scope>NUCLEOTIDE SEQUENCE</scope>
    <source>
        <strain evidence="1">ZJU_SS_LIU_2023</strain>
    </source>
</reference>
<evidence type="ECO:0000313" key="2">
    <source>
        <dbReference type="Proteomes" id="UP001239111"/>
    </source>
</evidence>
<protein>
    <submittedName>
        <fullName evidence="1">Uncharacterized protein</fullName>
    </submittedName>
</protein>
<keyword evidence="2" id="KW-1185">Reference proteome</keyword>
<evidence type="ECO:0000313" key="1">
    <source>
        <dbReference type="EMBL" id="KAJ8665645.1"/>
    </source>
</evidence>
<name>A0ACC2N392_9HYME</name>
<comment type="caution">
    <text evidence="1">The sequence shown here is derived from an EMBL/GenBank/DDBJ whole genome shotgun (WGS) entry which is preliminary data.</text>
</comment>
<proteinExistence type="predicted"/>
<organism evidence="1 2">
    <name type="scientific">Eretmocerus hayati</name>
    <dbReference type="NCBI Taxonomy" id="131215"/>
    <lineage>
        <taxon>Eukaryota</taxon>
        <taxon>Metazoa</taxon>
        <taxon>Ecdysozoa</taxon>
        <taxon>Arthropoda</taxon>
        <taxon>Hexapoda</taxon>
        <taxon>Insecta</taxon>
        <taxon>Pterygota</taxon>
        <taxon>Neoptera</taxon>
        <taxon>Endopterygota</taxon>
        <taxon>Hymenoptera</taxon>
        <taxon>Apocrita</taxon>
        <taxon>Proctotrupomorpha</taxon>
        <taxon>Chalcidoidea</taxon>
        <taxon>Aphelinidae</taxon>
        <taxon>Aphelininae</taxon>
        <taxon>Eretmocerus</taxon>
    </lineage>
</organism>
<accession>A0ACC2N392</accession>
<dbReference type="Proteomes" id="UP001239111">
    <property type="component" value="Chromosome 4"/>
</dbReference>
<gene>
    <name evidence="1" type="ORF">QAD02_007307</name>
</gene>
<dbReference type="EMBL" id="CM056744">
    <property type="protein sequence ID" value="KAJ8665645.1"/>
    <property type="molecule type" value="Genomic_DNA"/>
</dbReference>